<feature type="domain" description="Uncharacterized protein YyaB-like PH" evidence="2">
    <location>
        <begin position="62"/>
        <end position="136"/>
    </location>
</feature>
<proteinExistence type="predicted"/>
<dbReference type="EMBL" id="CP096034">
    <property type="protein sequence ID" value="UPM55156.1"/>
    <property type="molecule type" value="Genomic_DNA"/>
</dbReference>
<keyword evidence="4" id="KW-1185">Reference proteome</keyword>
<feature type="transmembrane region" description="Helical" evidence="1">
    <location>
        <begin position="37"/>
        <end position="60"/>
    </location>
</feature>
<keyword evidence="1" id="KW-0472">Membrane</keyword>
<reference evidence="3 4" key="1">
    <citation type="submission" date="2022-04" db="EMBL/GenBank/DDBJ databases">
        <title>Mechanism of arsenic methylation and mitigation arsenic toxicity by Bacillus sp. LH14 from an Arsenic-Contaminated Paddy Soil.</title>
        <authorList>
            <person name="Wang D."/>
        </authorList>
    </citation>
    <scope>NUCLEOTIDE SEQUENCE [LARGE SCALE GENOMIC DNA]</scope>
    <source>
        <strain evidence="3 4">LH14</strain>
    </source>
</reference>
<keyword evidence="1" id="KW-1133">Transmembrane helix</keyword>
<organism evidence="3 4">
    <name type="scientific">Gottfriedia acidiceleris</name>
    <dbReference type="NCBI Taxonomy" id="371036"/>
    <lineage>
        <taxon>Bacteria</taxon>
        <taxon>Bacillati</taxon>
        <taxon>Bacillota</taxon>
        <taxon>Bacilli</taxon>
        <taxon>Bacillales</taxon>
        <taxon>Bacillaceae</taxon>
        <taxon>Gottfriedia</taxon>
    </lineage>
</organism>
<dbReference type="Pfam" id="PF06713">
    <property type="entry name" value="bPH_4"/>
    <property type="match status" value="1"/>
</dbReference>
<dbReference type="RefSeq" id="WP_248268206.1">
    <property type="nucleotide sequence ID" value="NZ_CP096034.1"/>
</dbReference>
<protein>
    <submittedName>
        <fullName evidence="3">PH domain-containing protein</fullName>
    </submittedName>
</protein>
<feature type="transmembrane region" description="Helical" evidence="1">
    <location>
        <begin position="12"/>
        <end position="31"/>
    </location>
</feature>
<sequence length="152" mass="17589">MKFKVKKNPLLVFLILSLTPIIISIPIISFIEVNSSGIIITLVFLVFLLPILIVLVWAIFHTYHELTETEFKSKFGFITILIPYSEIRAVNFSNNPVSSPAWTFKRLKIEYKKYGFALLSLPKDEEFFLQEIKKRCPNATILNRQKAEVLIN</sequence>
<gene>
    <name evidence="3" type="ORF">MY490_04765</name>
</gene>
<evidence type="ECO:0000256" key="1">
    <source>
        <dbReference type="SAM" id="Phobius"/>
    </source>
</evidence>
<evidence type="ECO:0000313" key="3">
    <source>
        <dbReference type="EMBL" id="UPM55156.1"/>
    </source>
</evidence>
<keyword evidence="1" id="KW-0812">Transmembrane</keyword>
<evidence type="ECO:0000313" key="4">
    <source>
        <dbReference type="Proteomes" id="UP000830639"/>
    </source>
</evidence>
<evidence type="ECO:0000259" key="2">
    <source>
        <dbReference type="Pfam" id="PF06713"/>
    </source>
</evidence>
<accession>A0ABY4JMT3</accession>
<name>A0ABY4JMT3_9BACI</name>
<dbReference type="Proteomes" id="UP000830639">
    <property type="component" value="Chromosome"/>
</dbReference>
<dbReference type="InterPro" id="IPR009589">
    <property type="entry name" value="PH_YyaB-like"/>
</dbReference>